<organism evidence="5 6">
    <name type="scientific">Stylophora pistillata</name>
    <name type="common">Smooth cauliflower coral</name>
    <dbReference type="NCBI Taxonomy" id="50429"/>
    <lineage>
        <taxon>Eukaryota</taxon>
        <taxon>Metazoa</taxon>
        <taxon>Cnidaria</taxon>
        <taxon>Anthozoa</taxon>
        <taxon>Hexacorallia</taxon>
        <taxon>Scleractinia</taxon>
        <taxon>Astrocoeniina</taxon>
        <taxon>Pocilloporidae</taxon>
        <taxon>Stylophora</taxon>
    </lineage>
</organism>
<dbReference type="PANTHER" id="PTHR10039:SF17">
    <property type="entry name" value="FUNGAL STAND N-TERMINAL GOODBYE DOMAIN-CONTAINING PROTEIN-RELATED"/>
    <property type="match status" value="1"/>
</dbReference>
<evidence type="ECO:0000259" key="4">
    <source>
        <dbReference type="PROSITE" id="PS50837"/>
    </source>
</evidence>
<dbReference type="Gene3D" id="1.10.287.1490">
    <property type="match status" value="1"/>
</dbReference>
<dbReference type="Proteomes" id="UP000225706">
    <property type="component" value="Unassembled WGS sequence"/>
</dbReference>
<dbReference type="SUPFAM" id="SSF52540">
    <property type="entry name" value="P-loop containing nucleoside triphosphate hydrolases"/>
    <property type="match status" value="1"/>
</dbReference>
<dbReference type="Gene3D" id="2.130.10.10">
    <property type="entry name" value="YVTN repeat-like/Quinoprotein amine dehydrogenase"/>
    <property type="match status" value="1"/>
</dbReference>
<evidence type="ECO:0000256" key="2">
    <source>
        <dbReference type="SAM" id="Coils"/>
    </source>
</evidence>
<reference evidence="6" key="1">
    <citation type="journal article" date="2017" name="bioRxiv">
        <title>Comparative analysis of the genomes of Stylophora pistillata and Acropora digitifera provides evidence for extensive differences between species of corals.</title>
        <authorList>
            <person name="Voolstra C.R."/>
            <person name="Li Y."/>
            <person name="Liew Y.J."/>
            <person name="Baumgarten S."/>
            <person name="Zoccola D."/>
            <person name="Flot J.-F."/>
            <person name="Tambutte S."/>
            <person name="Allemand D."/>
            <person name="Aranda M."/>
        </authorList>
    </citation>
    <scope>NUCLEOTIDE SEQUENCE [LARGE SCALE GENOMIC DNA]</scope>
</reference>
<dbReference type="Gene3D" id="3.40.50.300">
    <property type="entry name" value="P-loop containing nucleotide triphosphate hydrolases"/>
    <property type="match status" value="1"/>
</dbReference>
<dbReference type="Pfam" id="PF24883">
    <property type="entry name" value="NPHP3_N"/>
    <property type="match status" value="1"/>
</dbReference>
<accession>A0A2B4R9I6</accession>
<gene>
    <name evidence="5" type="ORF">AWC38_SpisGene23019</name>
</gene>
<dbReference type="InterPro" id="IPR015943">
    <property type="entry name" value="WD40/YVTN_repeat-like_dom_sf"/>
</dbReference>
<dbReference type="InterPro" id="IPR027417">
    <property type="entry name" value="P-loop_NTPase"/>
</dbReference>
<evidence type="ECO:0000313" key="5">
    <source>
        <dbReference type="EMBL" id="PFX12945.1"/>
    </source>
</evidence>
<dbReference type="EMBL" id="LSMT01001123">
    <property type="protein sequence ID" value="PFX12945.1"/>
    <property type="molecule type" value="Genomic_DNA"/>
</dbReference>
<feature type="coiled-coil region" evidence="2">
    <location>
        <begin position="323"/>
        <end position="350"/>
    </location>
</feature>
<evidence type="ECO:0000256" key="1">
    <source>
        <dbReference type="ARBA" id="ARBA00022737"/>
    </source>
</evidence>
<name>A0A2B4R9I6_STYPI</name>
<protein>
    <recommendedName>
        <fullName evidence="4">NACHT domain-containing protein</fullName>
    </recommendedName>
</protein>
<evidence type="ECO:0000256" key="3">
    <source>
        <dbReference type="SAM" id="MobiDB-lite"/>
    </source>
</evidence>
<feature type="domain" description="NACHT" evidence="4">
    <location>
        <begin position="398"/>
        <end position="545"/>
    </location>
</feature>
<feature type="coiled-coil region" evidence="2">
    <location>
        <begin position="210"/>
        <end position="269"/>
    </location>
</feature>
<dbReference type="InterPro" id="IPR011047">
    <property type="entry name" value="Quinoprotein_ADH-like_sf"/>
</dbReference>
<keyword evidence="6" id="KW-1185">Reference proteome</keyword>
<dbReference type="PROSITE" id="PS50837">
    <property type="entry name" value="NACHT"/>
    <property type="match status" value="1"/>
</dbReference>
<keyword evidence="1" id="KW-0677">Repeat</keyword>
<dbReference type="SUPFAM" id="SSF50998">
    <property type="entry name" value="Quinoprotein alcohol dehydrogenase-like"/>
    <property type="match status" value="1"/>
</dbReference>
<feature type="region of interest" description="Disordered" evidence="3">
    <location>
        <begin position="1649"/>
        <end position="1674"/>
    </location>
</feature>
<comment type="caution">
    <text evidence="5">The sequence shown here is derived from an EMBL/GenBank/DDBJ whole genome shotgun (WGS) entry which is preliminary data.</text>
</comment>
<dbReference type="InterPro" id="IPR056884">
    <property type="entry name" value="NPHP3-like_N"/>
</dbReference>
<keyword evidence="2" id="KW-0175">Coiled coil</keyword>
<dbReference type="InterPro" id="IPR007111">
    <property type="entry name" value="NACHT_NTPase"/>
</dbReference>
<dbReference type="OrthoDB" id="5969903at2759"/>
<dbReference type="PANTHER" id="PTHR10039">
    <property type="entry name" value="AMELOGENIN"/>
    <property type="match status" value="1"/>
</dbReference>
<proteinExistence type="predicted"/>
<feature type="compositionally biased region" description="Basic and acidic residues" evidence="3">
    <location>
        <begin position="1656"/>
        <end position="1666"/>
    </location>
</feature>
<evidence type="ECO:0000313" key="6">
    <source>
        <dbReference type="Proteomes" id="UP000225706"/>
    </source>
</evidence>
<sequence>MNVSDTQKRWITFGIALNKVLVAEIRPFVEQEIRKEYGDLKASKNIHTQSCTSRLQKHTVTLRYENINGNDTLPRKPGGKYDYPAFDYQVTSYIDFAKLYLENHMAKFNAFDEHCDASAVLTLLGKVPVFPSIVQTAAGIVKKARNAWAHCVFSDWNLVGFQKSFADMEQLVKFLGLPSVHETAILRELNDWQNKGVILCMNATVDPDLAKAVQQDLVALKNDVDKLAFEKEEEREKLKTVLQDNVTALEELARRVSKIEEDQSSLTAAVKITQSRMGELKSQQEDMYAQVCQLGETLGSRVDLAEHEQEIIKENQKTLCEKVDTTQDQISKLQSDQEDMERRVSHLRDQNSSNTQVSYEIASCEADITFFAERHDPDTRKWFLDDFHRWFENPGESRAYVLLGDAGVGKSVMAAALAQKSIKAGNFGAAYFCRHNDGTRNNPRYLLGTIAFQLCKCNVQYNSVVGGEGSIRKFLGNSEMGIQELFTKLLEEPLAKCNAFCERKLIVIDALDETNDESRKDFLDLIMYRFPMLPKWLVFFITSRPEDTVQFRLKKYNPCIKICAGNSENLRLYRQHERDIELFLEKNVDFSSFPFSACDVAKKCKGMFLCAYYIVLDLNAVAHSGEIVQLDDVFQGDIQDYFLQNFKRVFEKIGEDLYKKLFGCAIVAPSPLPLTLISFILEKEKSNLKEWKVIDALSTFVVVRKSDNSFDFPHNLIPLLLTEKESSRELFIDRDEASEYFRGVVVEVLSAAIEHQQWKKPSAGKVLLNYFVRVGVRFLCGYQDTDSLNIVFNCLTCFQFLWKRIERKGIEIYAVIADLKLSLGCHGLSDEQKEVLQEICLALESNIYVLLECQHLLHFCLRNTSQTVQWQLKIPAAVSNIGMECNWLRCHPCRIPDGTCCFALSPNKKFLAVGRQRDSPIYLLDACTLEKVRESIVVEEIGHLEFTLDSNFLFFGWLNKMFSLVEGCVKELPQFAGNNYCYLWGSFIFDDQYIIVEPNSSRMSHGYFCLVEIFSLWAAHEMQRMDCLETEDLCNLVEKVGFGYFLERLRVGFFKYITEGLLCNECLSWRQRHQEASTSLVRQRVIDLYAEMFLYQVWNIKTGRPVLEEAFSADVPLNPFFYLCHLTYLPDLIKIANADVLNRFLTPFGVAILNAAFFLEGRESRRRWRFELYEELKRFCKTPLMPDFIRHAPIEFQNCPTLRWSRITEDRKWIAVIMPDPGSKICKLFKRVDERENFNFQNPSCIVLEVNHFDFTDDSSVLLYITTNNSLVALTLKTGNMLSSVSGLIPLHLRPENQAGFLFRGQEGKKIIFLKDFPANLLKFLSFSSGAEETEVAFSSFDNQDFLEDPSVFLKETVTADSVLPSCQSSLVNHGTKYIFCFSAVGIKLVAREKGSKILLFNGDKGTPVVVREGDRKGTVTFLKFSVDGALLLFCTESPACLLVWDVQLNVLKACFNSPLGSQPVHCWCFSRDEKKLIICSAFQISIFEYDKCSLSLLAILDPPGPFREFDKFTHCTVSSDNGALACCITDRILVHAFKTPKEPNFMELPRGHFGRIEFCQFLKERRYLISYGVDCTVFLWDLGEWKAAAFARVAQGRESILSMAVSPSEDWVVCLTTFQRFVVIHLFGLVIDKPKEFPISMSTTNKEMTSVTSSRRFDRRKDPASKKSGQFSNDLEPIDLTEYFEDMNMSVDENLESEDDLNDFEEMNVRVDENMESEDDLNNDHQYFD</sequence>